<proteinExistence type="predicted"/>
<gene>
    <name evidence="2" type="ORF">CSOJ01_02964</name>
</gene>
<evidence type="ECO:0000313" key="2">
    <source>
        <dbReference type="EMBL" id="KAF6816341.1"/>
    </source>
</evidence>
<dbReference type="AlphaFoldDB" id="A0A8H6JPI1"/>
<feature type="compositionally biased region" description="Polar residues" evidence="1">
    <location>
        <begin position="89"/>
        <end position="112"/>
    </location>
</feature>
<accession>A0A8H6JPI1</accession>
<dbReference type="Proteomes" id="UP000652219">
    <property type="component" value="Unassembled WGS sequence"/>
</dbReference>
<sequence length="150" mass="15682">MASLQPHVEASFESAFNYHRNTLSISNANAGISNSGFFGSRLFIGNALTKTIDPKLLQNLDQGVQAGYGGLPGQLQGDPETDADGLSGVNKNVNNVQNDSGGTSAATPANTTADQIPALGPYNFPVDHLEYVLVVGEPQPETLNPADPMV</sequence>
<name>A0A8H6JPI1_9PEZI</name>
<dbReference type="EMBL" id="WIGN01000028">
    <property type="protein sequence ID" value="KAF6816341.1"/>
    <property type="molecule type" value="Genomic_DNA"/>
</dbReference>
<evidence type="ECO:0000256" key="1">
    <source>
        <dbReference type="SAM" id="MobiDB-lite"/>
    </source>
</evidence>
<keyword evidence="3" id="KW-1185">Reference proteome</keyword>
<organism evidence="2 3">
    <name type="scientific">Colletotrichum sojae</name>
    <dbReference type="NCBI Taxonomy" id="2175907"/>
    <lineage>
        <taxon>Eukaryota</taxon>
        <taxon>Fungi</taxon>
        <taxon>Dikarya</taxon>
        <taxon>Ascomycota</taxon>
        <taxon>Pezizomycotina</taxon>
        <taxon>Sordariomycetes</taxon>
        <taxon>Hypocreomycetidae</taxon>
        <taxon>Glomerellales</taxon>
        <taxon>Glomerellaceae</taxon>
        <taxon>Colletotrichum</taxon>
        <taxon>Colletotrichum orchidearum species complex</taxon>
    </lineage>
</organism>
<evidence type="ECO:0000313" key="3">
    <source>
        <dbReference type="Proteomes" id="UP000652219"/>
    </source>
</evidence>
<reference evidence="2 3" key="1">
    <citation type="journal article" date="2020" name="Phytopathology">
        <title>Genome Sequence Resources of Colletotrichum truncatum, C. plurivorum, C. musicola, and C. sojae: Four Species Pathogenic to Soybean (Glycine max).</title>
        <authorList>
            <person name="Rogerio F."/>
            <person name="Boufleur T.R."/>
            <person name="Ciampi-Guillardi M."/>
            <person name="Sukno S.A."/>
            <person name="Thon M.R."/>
            <person name="Massola Junior N.S."/>
            <person name="Baroncelli R."/>
        </authorList>
    </citation>
    <scope>NUCLEOTIDE SEQUENCE [LARGE SCALE GENOMIC DNA]</scope>
    <source>
        <strain evidence="2 3">LFN0009</strain>
    </source>
</reference>
<protein>
    <submittedName>
        <fullName evidence="2">Uncharacterized protein</fullName>
    </submittedName>
</protein>
<feature type="region of interest" description="Disordered" evidence="1">
    <location>
        <begin position="70"/>
        <end position="112"/>
    </location>
</feature>
<comment type="caution">
    <text evidence="2">The sequence shown here is derived from an EMBL/GenBank/DDBJ whole genome shotgun (WGS) entry which is preliminary data.</text>
</comment>